<dbReference type="InterPro" id="IPR007016">
    <property type="entry name" value="O-antigen_ligase-rel_domated"/>
</dbReference>
<evidence type="ECO:0000256" key="3">
    <source>
        <dbReference type="ARBA" id="ARBA00022989"/>
    </source>
</evidence>
<feature type="transmembrane region" description="Helical" evidence="6">
    <location>
        <begin position="353"/>
        <end position="377"/>
    </location>
</feature>
<keyword evidence="4 6" id="KW-0472">Membrane</keyword>
<evidence type="ECO:0000313" key="9">
    <source>
        <dbReference type="Proteomes" id="UP000230956"/>
    </source>
</evidence>
<dbReference type="PANTHER" id="PTHR37422">
    <property type="entry name" value="TEICHURONIC ACID BIOSYNTHESIS PROTEIN TUAE"/>
    <property type="match status" value="1"/>
</dbReference>
<dbReference type="Proteomes" id="UP000230956">
    <property type="component" value="Unassembled WGS sequence"/>
</dbReference>
<evidence type="ECO:0000256" key="4">
    <source>
        <dbReference type="ARBA" id="ARBA00023136"/>
    </source>
</evidence>
<evidence type="ECO:0000313" key="8">
    <source>
        <dbReference type="EMBL" id="PIZ39715.1"/>
    </source>
</evidence>
<reference evidence="9" key="1">
    <citation type="submission" date="2017-09" db="EMBL/GenBank/DDBJ databases">
        <title>Depth-based differentiation of microbial function through sediment-hosted aquifers and enrichment of novel symbionts in the deep terrestrial subsurface.</title>
        <authorList>
            <person name="Probst A.J."/>
            <person name="Ladd B."/>
            <person name="Jarett J.K."/>
            <person name="Geller-Mcgrath D.E."/>
            <person name="Sieber C.M.K."/>
            <person name="Emerson J.B."/>
            <person name="Anantharaman K."/>
            <person name="Thomas B.C."/>
            <person name="Malmstrom R."/>
            <person name="Stieglmeier M."/>
            <person name="Klingl A."/>
            <person name="Woyke T."/>
            <person name="Ryan C.M."/>
            <person name="Banfield J.F."/>
        </authorList>
    </citation>
    <scope>NUCLEOTIDE SEQUENCE [LARGE SCALE GENOMIC DNA]</scope>
</reference>
<feature type="transmembrane region" description="Helical" evidence="6">
    <location>
        <begin position="389"/>
        <end position="411"/>
    </location>
</feature>
<dbReference type="GO" id="GO:0016020">
    <property type="term" value="C:membrane"/>
    <property type="evidence" value="ECO:0007669"/>
    <property type="project" value="UniProtKB-SubCell"/>
</dbReference>
<dbReference type="EMBL" id="PFNG01000111">
    <property type="protein sequence ID" value="PIZ39715.1"/>
    <property type="molecule type" value="Genomic_DNA"/>
</dbReference>
<feature type="repeat" description="TPR" evidence="5">
    <location>
        <begin position="619"/>
        <end position="652"/>
    </location>
</feature>
<keyword evidence="2 6" id="KW-0812">Transmembrane</keyword>
<feature type="transmembrane region" description="Helical" evidence="6">
    <location>
        <begin position="204"/>
        <end position="221"/>
    </location>
</feature>
<sequence>AVALPNQLDTWVFYGLLAISVALPLAMSRITFDQFDIAKVLLLRIFTLVTVSLWVWKMVTTRKKELRWSKVDFAVIAFLLLVFISTITSVHVPTAIHGKYKRYEGLLTFLNYGILYFLALQAFTSFKRLSTLSKTITLTGGLVSLYGVIQFLGLDPLPWATLPFEQRRSFSTFGNPDLLGGFLVILMPLAVVEFLKARDAKNNILMGSILFISLLCLLTAFTRGAWLGSAVALVVLAVLGGKTILTDKKKLLLVLVAFVSIFAVVMAYSASTGHGVMNLVDRLKSTTQLTEGSAASRIEIWKAGLKMIESKPVFGLGPDTYRLGSERYETKAYVAQGSGQTVADNAHNWVVQLAAGVGIPATLILIGLFFTIMAIAIKYSRRLEGDDRLTYAALIGASIGYFIHLLFGVSISGSTGVFFLVISAILAVTPAVRSFELKPTEGMRFSLQASMVVVIVISAVSAYYALAMYVADYDYAAAIQLGNEGQIEAATSNYERSIELYKNGRYYDGYGMFLDRVGVMQQSRDMIAKSVSVYQAAQEYEPLEGDHYVFLASGHAKLATSSKDPMLDTAVAELQQAISVRPNAYSARILLSNVYMFQGKYQQAIETLKFVLDINPQEKTAFQIMAKCYQQLGNKKEAQKYYKKYLVLQPDDPEAKAALQLLGKK</sequence>
<feature type="transmembrane region" description="Helical" evidence="6">
    <location>
        <begin position="12"/>
        <end position="31"/>
    </location>
</feature>
<feature type="transmembrane region" description="Helical" evidence="6">
    <location>
        <begin position="447"/>
        <end position="471"/>
    </location>
</feature>
<dbReference type="AlphaFoldDB" id="A0A2M7T8H0"/>
<feature type="transmembrane region" description="Helical" evidence="6">
    <location>
        <begin position="37"/>
        <end position="59"/>
    </location>
</feature>
<feature type="transmembrane region" description="Helical" evidence="6">
    <location>
        <begin position="173"/>
        <end position="192"/>
    </location>
</feature>
<evidence type="ECO:0000256" key="1">
    <source>
        <dbReference type="ARBA" id="ARBA00004141"/>
    </source>
</evidence>
<dbReference type="RefSeq" id="WP_286976411.1">
    <property type="nucleotide sequence ID" value="NZ_PFNG01000111.1"/>
</dbReference>
<dbReference type="PANTHER" id="PTHR37422:SF13">
    <property type="entry name" value="LIPOPOLYSACCHARIDE BIOSYNTHESIS PROTEIN PA4999-RELATED"/>
    <property type="match status" value="1"/>
</dbReference>
<dbReference type="SMART" id="SM00028">
    <property type="entry name" value="TPR"/>
    <property type="match status" value="2"/>
</dbReference>
<feature type="transmembrane region" description="Helical" evidence="6">
    <location>
        <begin position="252"/>
        <end position="270"/>
    </location>
</feature>
<evidence type="ECO:0000256" key="2">
    <source>
        <dbReference type="ARBA" id="ARBA00022692"/>
    </source>
</evidence>
<dbReference type="Gene3D" id="1.25.40.10">
    <property type="entry name" value="Tetratricopeptide repeat domain"/>
    <property type="match status" value="1"/>
</dbReference>
<keyword evidence="3 6" id="KW-1133">Transmembrane helix</keyword>
<evidence type="ECO:0000256" key="6">
    <source>
        <dbReference type="SAM" id="Phobius"/>
    </source>
</evidence>
<dbReference type="PROSITE" id="PS50005">
    <property type="entry name" value="TPR"/>
    <property type="match status" value="2"/>
</dbReference>
<name>A0A2M7T8H0_9ACTN</name>
<proteinExistence type="predicted"/>
<dbReference type="Pfam" id="PF04932">
    <property type="entry name" value="Wzy_C"/>
    <property type="match status" value="1"/>
</dbReference>
<feature type="transmembrane region" description="Helical" evidence="6">
    <location>
        <begin position="71"/>
        <end position="93"/>
    </location>
</feature>
<keyword evidence="5" id="KW-0802">TPR repeat</keyword>
<comment type="caution">
    <text evidence="8">The sequence shown here is derived from an EMBL/GenBank/DDBJ whole genome shotgun (WGS) entry which is preliminary data.</text>
</comment>
<evidence type="ECO:0000256" key="5">
    <source>
        <dbReference type="PROSITE-ProRule" id="PRU00339"/>
    </source>
</evidence>
<feature type="transmembrane region" description="Helical" evidence="6">
    <location>
        <begin position="227"/>
        <end position="245"/>
    </location>
</feature>
<evidence type="ECO:0000259" key="7">
    <source>
        <dbReference type="Pfam" id="PF04932"/>
    </source>
</evidence>
<feature type="non-terminal residue" evidence="8">
    <location>
        <position position="1"/>
    </location>
</feature>
<gene>
    <name evidence="8" type="ORF">COY37_04695</name>
</gene>
<organism evidence="8 9">
    <name type="scientific">Candidatus Aquicultor secundus</name>
    <dbReference type="NCBI Taxonomy" id="1973895"/>
    <lineage>
        <taxon>Bacteria</taxon>
        <taxon>Bacillati</taxon>
        <taxon>Actinomycetota</taxon>
        <taxon>Candidatus Aquicultoria</taxon>
        <taxon>Candidatus Aquicultorales</taxon>
        <taxon>Candidatus Aquicultoraceae</taxon>
        <taxon>Candidatus Aquicultor</taxon>
    </lineage>
</organism>
<accession>A0A2M7T8H0</accession>
<feature type="repeat" description="TPR" evidence="5">
    <location>
        <begin position="585"/>
        <end position="618"/>
    </location>
</feature>
<feature type="domain" description="O-antigen ligase-related" evidence="7">
    <location>
        <begin position="210"/>
        <end position="366"/>
    </location>
</feature>
<feature type="transmembrane region" description="Helical" evidence="6">
    <location>
        <begin position="417"/>
        <end position="435"/>
    </location>
</feature>
<comment type="subcellular location">
    <subcellularLocation>
        <location evidence="1">Membrane</location>
        <topology evidence="1">Multi-pass membrane protein</topology>
    </subcellularLocation>
</comment>
<dbReference type="InterPro" id="IPR051533">
    <property type="entry name" value="WaaL-like"/>
</dbReference>
<feature type="transmembrane region" description="Helical" evidence="6">
    <location>
        <begin position="105"/>
        <end position="123"/>
    </location>
</feature>
<dbReference type="InterPro" id="IPR019734">
    <property type="entry name" value="TPR_rpt"/>
</dbReference>
<dbReference type="InterPro" id="IPR011990">
    <property type="entry name" value="TPR-like_helical_dom_sf"/>
</dbReference>
<protein>
    <recommendedName>
        <fullName evidence="7">O-antigen ligase-related domain-containing protein</fullName>
    </recommendedName>
</protein>
<dbReference type="Pfam" id="PF14559">
    <property type="entry name" value="TPR_19"/>
    <property type="match status" value="1"/>
</dbReference>
<dbReference type="SUPFAM" id="SSF48452">
    <property type="entry name" value="TPR-like"/>
    <property type="match status" value="1"/>
</dbReference>